<gene>
    <name evidence="1" type="ordered locus">Ping_1257</name>
</gene>
<dbReference type="eggNOG" id="ENOG502ZUWQ">
    <property type="taxonomic scope" value="Bacteria"/>
</dbReference>
<dbReference type="Proteomes" id="UP000000639">
    <property type="component" value="Chromosome"/>
</dbReference>
<proteinExistence type="predicted"/>
<evidence type="ECO:0000313" key="1">
    <source>
        <dbReference type="EMBL" id="ABM03086.1"/>
    </source>
</evidence>
<name>A1SUC1_PSYIN</name>
<dbReference type="KEGG" id="pin:Ping_1257"/>
<sequence>MTRYNISKREPKMEIKINCISCGHQIVISDSYQDYEGPIKCWVCAALLDVKLEDGRIKRIRPMQLKEITE</sequence>
<dbReference type="AlphaFoldDB" id="A1SUC1"/>
<accession>A1SUC1</accession>
<evidence type="ECO:0000313" key="2">
    <source>
        <dbReference type="Proteomes" id="UP000000639"/>
    </source>
</evidence>
<dbReference type="STRING" id="357804.Ping_1257"/>
<reference evidence="1 2" key="1">
    <citation type="submission" date="2007-01" db="EMBL/GenBank/DDBJ databases">
        <title>Complete sequence of Psychromonas ingrahamii 37.</title>
        <authorList>
            <consortium name="US DOE Joint Genome Institute"/>
            <person name="Copeland A."/>
            <person name="Lucas S."/>
            <person name="Lapidus A."/>
            <person name="Barry K."/>
            <person name="Detter J.C."/>
            <person name="Glavina del Rio T."/>
            <person name="Hammon N."/>
            <person name="Israni S."/>
            <person name="Dalin E."/>
            <person name="Tice H."/>
            <person name="Pitluck S."/>
            <person name="Thompson L.S."/>
            <person name="Brettin T."/>
            <person name="Bruce D."/>
            <person name="Han C."/>
            <person name="Tapia R."/>
            <person name="Schmutz J."/>
            <person name="Larimer F."/>
            <person name="Land M."/>
            <person name="Hauser L."/>
            <person name="Kyrpides N."/>
            <person name="Ivanova N."/>
            <person name="Staley J."/>
            <person name="Richardson P."/>
        </authorList>
    </citation>
    <scope>NUCLEOTIDE SEQUENCE [LARGE SCALE GENOMIC DNA]</scope>
    <source>
        <strain evidence="1 2">37</strain>
    </source>
</reference>
<protein>
    <submittedName>
        <fullName evidence="1">Uncharacterized protein</fullName>
    </submittedName>
</protein>
<dbReference type="HOGENOM" id="CLU_2754963_0_0_6"/>
<organism evidence="1 2">
    <name type="scientific">Psychromonas ingrahamii (strain DSM 17664 / CCUG 51855 / 37)</name>
    <dbReference type="NCBI Taxonomy" id="357804"/>
    <lineage>
        <taxon>Bacteria</taxon>
        <taxon>Pseudomonadati</taxon>
        <taxon>Pseudomonadota</taxon>
        <taxon>Gammaproteobacteria</taxon>
        <taxon>Alteromonadales</taxon>
        <taxon>Psychromonadaceae</taxon>
        <taxon>Psychromonas</taxon>
    </lineage>
</organism>
<keyword evidence="2" id="KW-1185">Reference proteome</keyword>
<dbReference type="EMBL" id="CP000510">
    <property type="protein sequence ID" value="ABM03086.1"/>
    <property type="molecule type" value="Genomic_DNA"/>
</dbReference>